<evidence type="ECO:0000256" key="2">
    <source>
        <dbReference type="SAM" id="Phobius"/>
    </source>
</evidence>
<dbReference type="Pfam" id="PF00535">
    <property type="entry name" value="Glycos_transf_2"/>
    <property type="match status" value="1"/>
</dbReference>
<dbReference type="Proteomes" id="UP001225605">
    <property type="component" value="Unassembled WGS sequence"/>
</dbReference>
<dbReference type="InterPro" id="IPR001173">
    <property type="entry name" value="Glyco_trans_2-like"/>
</dbReference>
<dbReference type="CDD" id="cd06423">
    <property type="entry name" value="CESA_like"/>
    <property type="match status" value="1"/>
</dbReference>
<keyword evidence="2" id="KW-0472">Membrane</keyword>
<dbReference type="InterPro" id="IPR029044">
    <property type="entry name" value="Nucleotide-diphossugar_trans"/>
</dbReference>
<evidence type="ECO:0000313" key="4">
    <source>
        <dbReference type="EMBL" id="MDQ2587269.1"/>
    </source>
</evidence>
<keyword evidence="2" id="KW-1133">Transmembrane helix</keyword>
<gene>
    <name evidence="4" type="ORF">CKY47_25440</name>
</gene>
<dbReference type="PANTHER" id="PTHR43646:SF3">
    <property type="entry name" value="SLR1566 PROTEIN"/>
    <property type="match status" value="1"/>
</dbReference>
<reference evidence="4 5" key="1">
    <citation type="submission" date="2017-06" db="EMBL/GenBank/DDBJ databases">
        <title>Cultured bacterium strain Saccharothrix yanglingensis Hhs.015.</title>
        <authorList>
            <person name="Xia Y."/>
        </authorList>
    </citation>
    <scope>NUCLEOTIDE SEQUENCE [LARGE SCALE GENOMIC DNA]</scope>
    <source>
        <strain evidence="4 5">Hhs.015</strain>
    </source>
</reference>
<keyword evidence="4" id="KW-0808">Transferase</keyword>
<dbReference type="SUPFAM" id="SSF53448">
    <property type="entry name" value="Nucleotide-diphospho-sugar transferases"/>
    <property type="match status" value="1"/>
</dbReference>
<feature type="transmembrane region" description="Helical" evidence="2">
    <location>
        <begin position="363"/>
        <end position="386"/>
    </location>
</feature>
<accession>A0ABU0X9F6</accession>
<sequence>MLGQGARDLAEQRADRQVRELHGGAVCQSGPHGEVGSPRRGGGGGPRGGDDGGVAAGPAAAGAGRAGRVGSVTVVVPARDEERSIDRCLTALRAQDYADLRIVVVDDASADRTAGIVRRHAEQDPRVTLISSSGPPPGWAGKVHALHVGTAGLDTDWLLCFDADTEAAPDLVGRLVAAARRDRVDLVSTSGRAARPNPGWWLLLPPVNQLLFESTTVDGRRGKALAVGHCVLVSREAYERSGGWAAIAAPRADDVDFATLVRDTGGRTRYSDGADSLATSGMDTFGDTWASMRKSMVAGTATFAKGPRTAFLMLVGTGTAHVLFGAVPLVAALRGSRPGLVAWLVQSAALHAFLRRAHQPRSAALLGPLAPLVFGALALEAAWHALRGTTRWKGRDVRG</sequence>
<dbReference type="Gene3D" id="3.90.550.10">
    <property type="entry name" value="Spore Coat Polysaccharide Biosynthesis Protein SpsA, Chain A"/>
    <property type="match status" value="1"/>
</dbReference>
<evidence type="ECO:0000313" key="5">
    <source>
        <dbReference type="Proteomes" id="UP001225605"/>
    </source>
</evidence>
<dbReference type="PANTHER" id="PTHR43646">
    <property type="entry name" value="GLYCOSYLTRANSFERASE"/>
    <property type="match status" value="1"/>
</dbReference>
<feature type="compositionally biased region" description="Basic and acidic residues" evidence="1">
    <location>
        <begin position="8"/>
        <end position="22"/>
    </location>
</feature>
<feature type="domain" description="Glycosyltransferase 2-like" evidence="3">
    <location>
        <begin position="73"/>
        <end position="240"/>
    </location>
</feature>
<feature type="transmembrane region" description="Helical" evidence="2">
    <location>
        <begin position="310"/>
        <end position="333"/>
    </location>
</feature>
<evidence type="ECO:0000259" key="3">
    <source>
        <dbReference type="Pfam" id="PF00535"/>
    </source>
</evidence>
<name>A0ABU0X9F6_9PSEU</name>
<dbReference type="EMBL" id="NSDM01000012">
    <property type="protein sequence ID" value="MDQ2587269.1"/>
    <property type="molecule type" value="Genomic_DNA"/>
</dbReference>
<protein>
    <submittedName>
        <fullName evidence="4">Glycosyl transferase</fullName>
    </submittedName>
</protein>
<feature type="compositionally biased region" description="Gly residues" evidence="1">
    <location>
        <begin position="39"/>
        <end position="55"/>
    </location>
</feature>
<organism evidence="4 5">
    <name type="scientific">Saccharothrix yanglingensis</name>
    <dbReference type="NCBI Taxonomy" id="659496"/>
    <lineage>
        <taxon>Bacteria</taxon>
        <taxon>Bacillati</taxon>
        <taxon>Actinomycetota</taxon>
        <taxon>Actinomycetes</taxon>
        <taxon>Pseudonocardiales</taxon>
        <taxon>Pseudonocardiaceae</taxon>
        <taxon>Saccharothrix</taxon>
    </lineage>
</organism>
<keyword evidence="2" id="KW-0812">Transmembrane</keyword>
<comment type="caution">
    <text evidence="4">The sequence shown here is derived from an EMBL/GenBank/DDBJ whole genome shotgun (WGS) entry which is preliminary data.</text>
</comment>
<keyword evidence="5" id="KW-1185">Reference proteome</keyword>
<proteinExistence type="predicted"/>
<evidence type="ECO:0000256" key="1">
    <source>
        <dbReference type="SAM" id="MobiDB-lite"/>
    </source>
</evidence>
<feature type="region of interest" description="Disordered" evidence="1">
    <location>
        <begin position="1"/>
        <end position="68"/>
    </location>
</feature>
<feature type="compositionally biased region" description="Low complexity" evidence="1">
    <location>
        <begin position="56"/>
        <end position="68"/>
    </location>
</feature>
<dbReference type="GO" id="GO:0016740">
    <property type="term" value="F:transferase activity"/>
    <property type="evidence" value="ECO:0007669"/>
    <property type="project" value="UniProtKB-KW"/>
</dbReference>